<dbReference type="EMBL" id="JAHUTJ010005776">
    <property type="protein sequence ID" value="MED6266121.1"/>
    <property type="molecule type" value="Genomic_DNA"/>
</dbReference>
<gene>
    <name evidence="3" type="ORF">CHARACLAT_032428</name>
</gene>
<dbReference type="InterPro" id="IPR013783">
    <property type="entry name" value="Ig-like_fold"/>
</dbReference>
<dbReference type="Gene3D" id="2.60.40.10">
    <property type="entry name" value="Immunoglobulins"/>
    <property type="match status" value="1"/>
</dbReference>
<proteinExistence type="predicted"/>
<feature type="domain" description="CFAP74 second Ig-like" evidence="1">
    <location>
        <begin position="2"/>
        <end position="52"/>
    </location>
</feature>
<evidence type="ECO:0000313" key="4">
    <source>
        <dbReference type="Proteomes" id="UP001352852"/>
    </source>
</evidence>
<dbReference type="PANTHER" id="PTHR22538">
    <property type="entry name" value="CILIA- AND FLAGELLA-ASSOCIATED PROTEIN 74"/>
    <property type="match status" value="1"/>
</dbReference>
<feature type="non-terminal residue" evidence="3">
    <location>
        <position position="81"/>
    </location>
</feature>
<dbReference type="Pfam" id="PF24778">
    <property type="entry name" value="Ig-CFAP74_3rd"/>
    <property type="match status" value="1"/>
</dbReference>
<organism evidence="3 4">
    <name type="scientific">Characodon lateralis</name>
    <dbReference type="NCBI Taxonomy" id="208331"/>
    <lineage>
        <taxon>Eukaryota</taxon>
        <taxon>Metazoa</taxon>
        <taxon>Chordata</taxon>
        <taxon>Craniata</taxon>
        <taxon>Vertebrata</taxon>
        <taxon>Euteleostomi</taxon>
        <taxon>Actinopterygii</taxon>
        <taxon>Neopterygii</taxon>
        <taxon>Teleostei</taxon>
        <taxon>Neoteleostei</taxon>
        <taxon>Acanthomorphata</taxon>
        <taxon>Ovalentaria</taxon>
        <taxon>Atherinomorphae</taxon>
        <taxon>Cyprinodontiformes</taxon>
        <taxon>Goodeidae</taxon>
        <taxon>Characodon</taxon>
    </lineage>
</organism>
<keyword evidence="4" id="KW-1185">Reference proteome</keyword>
<dbReference type="InterPro" id="IPR056306">
    <property type="entry name" value="Ig-CFAP74_2nd"/>
</dbReference>
<name>A0ABU7CT48_9TELE</name>
<protein>
    <submittedName>
        <fullName evidence="3">Uncharacterized protein</fullName>
    </submittedName>
</protein>
<feature type="non-terminal residue" evidence="3">
    <location>
        <position position="1"/>
    </location>
</feature>
<sequence length="81" mass="9194">VRDGEVGPFQSVKLEILFTPTIPGETKLDFYIRFSNTNTKPIPIQVRGVAVSIPVWVVQPSIDLKICMFDRLYQDTIIIQS</sequence>
<dbReference type="InterPro" id="IPR056307">
    <property type="entry name" value="Ig-CFAP74_3rd"/>
</dbReference>
<dbReference type="Pfam" id="PF24770">
    <property type="entry name" value="Ig-CFAP74_2"/>
    <property type="match status" value="1"/>
</dbReference>
<evidence type="ECO:0000313" key="3">
    <source>
        <dbReference type="EMBL" id="MED6266121.1"/>
    </source>
</evidence>
<dbReference type="Proteomes" id="UP001352852">
    <property type="component" value="Unassembled WGS sequence"/>
</dbReference>
<accession>A0ABU7CT48</accession>
<evidence type="ECO:0000259" key="1">
    <source>
        <dbReference type="Pfam" id="PF24770"/>
    </source>
</evidence>
<dbReference type="PANTHER" id="PTHR22538:SF0">
    <property type="entry name" value="CILIA- AND FLAGELLA-ASSOCIATED PROTEIN 74"/>
    <property type="match status" value="1"/>
</dbReference>
<comment type="caution">
    <text evidence="3">The sequence shown here is derived from an EMBL/GenBank/DDBJ whole genome shotgun (WGS) entry which is preliminary data.</text>
</comment>
<reference evidence="3 4" key="1">
    <citation type="submission" date="2021-06" db="EMBL/GenBank/DDBJ databases">
        <authorList>
            <person name="Palmer J.M."/>
        </authorList>
    </citation>
    <scope>NUCLEOTIDE SEQUENCE [LARGE SCALE GENOMIC DNA]</scope>
    <source>
        <strain evidence="3 4">CL_MEX2019</strain>
        <tissue evidence="3">Muscle</tissue>
    </source>
</reference>
<feature type="domain" description="CFAP74 third Ig-like" evidence="2">
    <location>
        <begin position="55"/>
        <end position="81"/>
    </location>
</feature>
<evidence type="ECO:0000259" key="2">
    <source>
        <dbReference type="Pfam" id="PF24778"/>
    </source>
</evidence>